<sequence>MTAPGLALENGASGAAGPSASDELLAYSVPAGEGTRAIEFVVPDVHCAACISTIETALDRLPQVKSARVNLSKRRVRVAFSPEIGSPLELEAAIRASGYRTHPLDPSANTARNTALGELVRAMAVAGFAAANIMLFSVSVWSGADAPTRDLFHWVSALIALPAIAYAGRPFFRSAFAALRVGRTNMDVPITIGITLATCLSLYETAISGAHAYFDASTMLLFFLLVGRTLDHLMRERARGALGNLERLAPRGATRIHADGTLAFIAIDKIVPGMKLLVRPGDRLPVDCMVAEGTGEVDASLVTGESLPVAVSSGTRIAAGTINGASSLEVEVARRAADSFLARMITMMSEAEGARTRYRRIADRVAAIYAPVLHTTAALTFLGWGLFTGDWHGALVNAVAVLIITCPCALALAVPMVQVVAAARLFRNGIMMRDGAGLERAARVDAVIFDKTGTLTEGAPRLERQNFGTPDLLGVAAAIAAHSTHPLAQALARSAGSVRPIRGDVREHAGAGVEVRDGAVLWRLGNAKFCDAPDEPADVAGSRVYLSRNGEVVAGFSFEDKLRADASEAADQLRRRGLDLEILSGDTPGVVARVAAHLSIASWRARQRPEDKLDRIAARTAAGDRVMMVGDGINDAPALRAASVSMAPSEAADIGRNAADFVFTSGKLASVPFLIDIARRAERLVVENLSLAVIYNAIALPLAIAGLVTPLIAALAMSGSSLLVVANAMRLNLGAPARRPAPGVRPALAETAA</sequence>
<dbReference type="PANTHER" id="PTHR46594:SF4">
    <property type="entry name" value="P-TYPE CATION-TRANSPORTING ATPASE"/>
    <property type="match status" value="1"/>
</dbReference>
<evidence type="ECO:0000256" key="8">
    <source>
        <dbReference type="RuleBase" id="RU362081"/>
    </source>
</evidence>
<dbReference type="InterPro" id="IPR001757">
    <property type="entry name" value="P_typ_ATPase"/>
</dbReference>
<protein>
    <submittedName>
        <fullName evidence="10">Cadmium-translocating P-type ATPase</fullName>
    </submittedName>
</protein>
<organism evidence="10 11">
    <name type="scientific">Devosia nanyangense</name>
    <dbReference type="NCBI Taxonomy" id="1228055"/>
    <lineage>
        <taxon>Bacteria</taxon>
        <taxon>Pseudomonadati</taxon>
        <taxon>Pseudomonadota</taxon>
        <taxon>Alphaproteobacteria</taxon>
        <taxon>Hyphomicrobiales</taxon>
        <taxon>Devosiaceae</taxon>
        <taxon>Devosia</taxon>
    </lineage>
</organism>
<comment type="subcellular location">
    <subcellularLocation>
        <location evidence="8">Cell membrane</location>
    </subcellularLocation>
    <subcellularLocation>
        <location evidence="1">Membrane</location>
    </subcellularLocation>
</comment>
<evidence type="ECO:0000256" key="4">
    <source>
        <dbReference type="ARBA" id="ARBA00022723"/>
    </source>
</evidence>
<dbReference type="PROSITE" id="PS01047">
    <property type="entry name" value="HMA_1"/>
    <property type="match status" value="1"/>
</dbReference>
<dbReference type="GO" id="GO:0046872">
    <property type="term" value="F:metal ion binding"/>
    <property type="evidence" value="ECO:0007669"/>
    <property type="project" value="UniProtKB-KW"/>
</dbReference>
<dbReference type="Gene3D" id="3.40.1110.10">
    <property type="entry name" value="Calcium-transporting ATPase, cytoplasmic domain N"/>
    <property type="match status" value="1"/>
</dbReference>
<dbReference type="SUPFAM" id="SSF81653">
    <property type="entry name" value="Calcium ATPase, transduction domain A"/>
    <property type="match status" value="1"/>
</dbReference>
<dbReference type="Pfam" id="PF00702">
    <property type="entry name" value="Hydrolase"/>
    <property type="match status" value="1"/>
</dbReference>
<keyword evidence="7 8" id="KW-0472">Membrane</keyword>
<dbReference type="AlphaFoldDB" id="A0A933NZX3"/>
<dbReference type="Gene3D" id="2.70.150.10">
    <property type="entry name" value="Calcium-transporting ATPase, cytoplasmic transduction domain A"/>
    <property type="match status" value="1"/>
</dbReference>
<dbReference type="PRINTS" id="PR00119">
    <property type="entry name" value="CATATPASE"/>
</dbReference>
<evidence type="ECO:0000256" key="6">
    <source>
        <dbReference type="ARBA" id="ARBA00022989"/>
    </source>
</evidence>
<feature type="transmembrane region" description="Helical" evidence="8">
    <location>
        <begin position="399"/>
        <end position="423"/>
    </location>
</feature>
<evidence type="ECO:0000256" key="1">
    <source>
        <dbReference type="ARBA" id="ARBA00004370"/>
    </source>
</evidence>
<dbReference type="CDD" id="cd00371">
    <property type="entry name" value="HMA"/>
    <property type="match status" value="1"/>
</dbReference>
<keyword evidence="8" id="KW-1003">Cell membrane</keyword>
<dbReference type="InterPro" id="IPR023299">
    <property type="entry name" value="ATPase_P-typ_cyto_dom_N"/>
</dbReference>
<dbReference type="Gene3D" id="3.40.50.1000">
    <property type="entry name" value="HAD superfamily/HAD-like"/>
    <property type="match status" value="1"/>
</dbReference>
<dbReference type="InterPro" id="IPR027256">
    <property type="entry name" value="P-typ_ATPase_IB"/>
</dbReference>
<feature type="transmembrane region" description="Helical" evidence="8">
    <location>
        <begin position="212"/>
        <end position="230"/>
    </location>
</feature>
<evidence type="ECO:0000256" key="3">
    <source>
        <dbReference type="ARBA" id="ARBA00022692"/>
    </source>
</evidence>
<evidence type="ECO:0000313" key="11">
    <source>
        <dbReference type="Proteomes" id="UP000782610"/>
    </source>
</evidence>
<evidence type="ECO:0000256" key="2">
    <source>
        <dbReference type="ARBA" id="ARBA00006024"/>
    </source>
</evidence>
<feature type="transmembrane region" description="Helical" evidence="8">
    <location>
        <begin position="684"/>
        <end position="705"/>
    </location>
</feature>
<dbReference type="SUPFAM" id="SSF56784">
    <property type="entry name" value="HAD-like"/>
    <property type="match status" value="1"/>
</dbReference>
<dbReference type="GO" id="GO:0030001">
    <property type="term" value="P:metal ion transport"/>
    <property type="evidence" value="ECO:0007669"/>
    <property type="project" value="UniProtKB-ARBA"/>
</dbReference>
<dbReference type="InterPro" id="IPR018303">
    <property type="entry name" value="ATPase_P-typ_P_site"/>
</dbReference>
<proteinExistence type="inferred from homology"/>
<dbReference type="GO" id="GO:0019829">
    <property type="term" value="F:ATPase-coupled monoatomic cation transmembrane transporter activity"/>
    <property type="evidence" value="ECO:0007669"/>
    <property type="project" value="InterPro"/>
</dbReference>
<dbReference type="PROSITE" id="PS00154">
    <property type="entry name" value="ATPASE_E1_E2"/>
    <property type="match status" value="1"/>
</dbReference>
<dbReference type="InterPro" id="IPR023298">
    <property type="entry name" value="ATPase_P-typ_TM_dom_sf"/>
</dbReference>
<keyword evidence="8" id="KW-0547">Nucleotide-binding</keyword>
<dbReference type="PRINTS" id="PR00943">
    <property type="entry name" value="CUATPASE"/>
</dbReference>
<dbReference type="NCBIfam" id="TIGR01525">
    <property type="entry name" value="ATPase-IB_hvy"/>
    <property type="match status" value="1"/>
</dbReference>
<feature type="transmembrane region" description="Helical" evidence="8">
    <location>
        <begin position="188"/>
        <end position="206"/>
    </location>
</feature>
<evidence type="ECO:0000256" key="5">
    <source>
        <dbReference type="ARBA" id="ARBA00022967"/>
    </source>
</evidence>
<dbReference type="SUPFAM" id="SSF55008">
    <property type="entry name" value="HMA, heavy metal-associated domain"/>
    <property type="match status" value="1"/>
</dbReference>
<dbReference type="InterPro" id="IPR017969">
    <property type="entry name" value="Heavy-metal-associated_CS"/>
</dbReference>
<comment type="similarity">
    <text evidence="2 8">Belongs to the cation transport ATPase (P-type) (TC 3.A.3) family. Type IB subfamily.</text>
</comment>
<evidence type="ECO:0000256" key="7">
    <source>
        <dbReference type="ARBA" id="ARBA00023136"/>
    </source>
</evidence>
<feature type="transmembrane region" description="Helical" evidence="8">
    <location>
        <begin position="119"/>
        <end position="139"/>
    </location>
</feature>
<dbReference type="PROSITE" id="PS01229">
    <property type="entry name" value="COF_2"/>
    <property type="match status" value="1"/>
</dbReference>
<accession>A0A933NZX3</accession>
<dbReference type="GO" id="GO:0005524">
    <property type="term" value="F:ATP binding"/>
    <property type="evidence" value="ECO:0007669"/>
    <property type="project" value="UniProtKB-UniRule"/>
</dbReference>
<dbReference type="InterPro" id="IPR036163">
    <property type="entry name" value="HMA_dom_sf"/>
</dbReference>
<dbReference type="GO" id="GO:0015662">
    <property type="term" value="F:P-type ion transporter activity"/>
    <property type="evidence" value="ECO:0007669"/>
    <property type="project" value="UniProtKB-ARBA"/>
</dbReference>
<reference evidence="10" key="1">
    <citation type="submission" date="2020-07" db="EMBL/GenBank/DDBJ databases">
        <title>Huge and variable diversity of episymbiotic CPR bacteria and DPANN archaea in groundwater ecosystems.</title>
        <authorList>
            <person name="He C.Y."/>
            <person name="Keren R."/>
            <person name="Whittaker M."/>
            <person name="Farag I.F."/>
            <person name="Doudna J."/>
            <person name="Cate J.H.D."/>
            <person name="Banfield J.F."/>
        </authorList>
    </citation>
    <scope>NUCLEOTIDE SEQUENCE</scope>
    <source>
        <strain evidence="10">NC_groundwater_1586_Pr3_B-0.1um_66_15</strain>
    </source>
</reference>
<keyword evidence="8" id="KW-0067">ATP-binding</keyword>
<dbReference type="Gene3D" id="3.30.70.100">
    <property type="match status" value="1"/>
</dbReference>
<keyword evidence="3 8" id="KW-0812">Transmembrane</keyword>
<dbReference type="InterPro" id="IPR036412">
    <property type="entry name" value="HAD-like_sf"/>
</dbReference>
<dbReference type="PANTHER" id="PTHR46594">
    <property type="entry name" value="P-TYPE CATION-TRANSPORTING ATPASE"/>
    <property type="match status" value="1"/>
</dbReference>
<feature type="transmembrane region" description="Helical" evidence="8">
    <location>
        <begin position="151"/>
        <end position="168"/>
    </location>
</feature>
<dbReference type="InterPro" id="IPR006121">
    <property type="entry name" value="HMA_dom"/>
</dbReference>
<keyword evidence="5" id="KW-1278">Translocase</keyword>
<feature type="transmembrane region" description="Helical" evidence="8">
    <location>
        <begin position="365"/>
        <end position="387"/>
    </location>
</feature>
<dbReference type="EMBL" id="JACRAF010000057">
    <property type="protein sequence ID" value="MBI4923511.1"/>
    <property type="molecule type" value="Genomic_DNA"/>
</dbReference>
<dbReference type="SUPFAM" id="SSF81665">
    <property type="entry name" value="Calcium ATPase, transmembrane domain M"/>
    <property type="match status" value="1"/>
</dbReference>
<dbReference type="NCBIfam" id="TIGR01494">
    <property type="entry name" value="ATPase_P-type"/>
    <property type="match status" value="1"/>
</dbReference>
<dbReference type="NCBIfam" id="TIGR01511">
    <property type="entry name" value="ATPase-IB1_Cu"/>
    <property type="match status" value="1"/>
</dbReference>
<dbReference type="Proteomes" id="UP000782610">
    <property type="component" value="Unassembled WGS sequence"/>
</dbReference>
<comment type="caution">
    <text evidence="10">The sequence shown here is derived from an EMBL/GenBank/DDBJ whole genome shotgun (WGS) entry which is preliminary data.</text>
</comment>
<gene>
    <name evidence="10" type="primary">cadA</name>
    <name evidence="10" type="ORF">HY834_17365</name>
</gene>
<dbReference type="Pfam" id="PF00403">
    <property type="entry name" value="HMA"/>
    <property type="match status" value="1"/>
</dbReference>
<name>A0A933NZX3_9HYPH</name>
<dbReference type="InterPro" id="IPR008250">
    <property type="entry name" value="ATPase_P-typ_transduc_dom_A_sf"/>
</dbReference>
<dbReference type="GO" id="GO:0005886">
    <property type="term" value="C:plasma membrane"/>
    <property type="evidence" value="ECO:0007669"/>
    <property type="project" value="UniProtKB-SubCell"/>
</dbReference>
<keyword evidence="6 8" id="KW-1133">Transmembrane helix</keyword>
<keyword evidence="4 8" id="KW-0479">Metal-binding</keyword>
<evidence type="ECO:0000259" key="9">
    <source>
        <dbReference type="PROSITE" id="PS50846"/>
    </source>
</evidence>
<feature type="domain" description="HMA" evidence="9">
    <location>
        <begin position="36"/>
        <end position="102"/>
    </location>
</feature>
<dbReference type="Pfam" id="PF00122">
    <property type="entry name" value="E1-E2_ATPase"/>
    <property type="match status" value="1"/>
</dbReference>
<dbReference type="NCBIfam" id="TIGR01512">
    <property type="entry name" value="ATPase-IB2_Cd"/>
    <property type="match status" value="1"/>
</dbReference>
<dbReference type="PROSITE" id="PS50846">
    <property type="entry name" value="HMA_2"/>
    <property type="match status" value="1"/>
</dbReference>
<dbReference type="GO" id="GO:0016887">
    <property type="term" value="F:ATP hydrolysis activity"/>
    <property type="evidence" value="ECO:0007669"/>
    <property type="project" value="InterPro"/>
</dbReference>
<dbReference type="InterPro" id="IPR059000">
    <property type="entry name" value="ATPase_P-type_domA"/>
</dbReference>
<evidence type="ECO:0000313" key="10">
    <source>
        <dbReference type="EMBL" id="MBI4923511.1"/>
    </source>
</evidence>
<dbReference type="InterPro" id="IPR023214">
    <property type="entry name" value="HAD_sf"/>
</dbReference>